<feature type="compositionally biased region" description="Polar residues" evidence="1">
    <location>
        <begin position="328"/>
        <end position="337"/>
    </location>
</feature>
<evidence type="ECO:0000313" key="4">
    <source>
        <dbReference type="EnsemblProtists" id="EKX40820"/>
    </source>
</evidence>
<feature type="compositionally biased region" description="Polar residues" evidence="1">
    <location>
        <begin position="136"/>
        <end position="147"/>
    </location>
</feature>
<sequence length="508" mass="56933">MTPAWIFADRRIPIGVVLPRMNTMSILSITCLLCLLPLVLGIPQPVPNLVSGLRLRGCGEFDVDSEIYRAQWQTRRSSDLIDSYNHKHNDRAGYTGRLDSIPFETDSRNSWKSESALKASKSPYMTPRAVQRISEAANSPAQLSPASPVTDEEQQSTHTQPVQHRVMFRERSSPHPMTPSEKVVNRALQLDETLRSTGYERDEILSTANVEKAVFKTPLPRPEALEAYHKDYSEDLMERRPPVADYGKTIEKDVFEASRHQKSKLEEMMAIATNHATSTTKSSPQQNSVKRISLNTKMDQVKAREDKEEYQYQERYQHHEDSARLSAKPQQPSIETSSLPDVLNAHCERLFRVIGGLESSKQALQDAITCWRAEVDSTKKAKGSPLRDNVASASPDRASPERVDLRDQLNTRVSPDRAELCDQPNIRVSPDRAELRDQANTKPVRREQTAVGARRRQASLNATPSTALMVFFALPTCSTAFPLNSLLTSLQAVGICSAKSCSALSRLR</sequence>
<evidence type="ECO:0000313" key="5">
    <source>
        <dbReference type="Proteomes" id="UP000011087"/>
    </source>
</evidence>
<gene>
    <name evidence="3" type="ORF">GUITHDRAFT_113087</name>
</gene>
<organism evidence="3">
    <name type="scientific">Guillardia theta (strain CCMP2712)</name>
    <name type="common">Cryptophyte</name>
    <dbReference type="NCBI Taxonomy" id="905079"/>
    <lineage>
        <taxon>Eukaryota</taxon>
        <taxon>Cryptophyceae</taxon>
        <taxon>Pyrenomonadales</taxon>
        <taxon>Geminigeraceae</taxon>
        <taxon>Guillardia</taxon>
    </lineage>
</organism>
<dbReference type="KEGG" id="gtt:GUITHDRAFT_113087"/>
<feature type="compositionally biased region" description="Basic and acidic residues" evidence="1">
    <location>
        <begin position="299"/>
        <end position="323"/>
    </location>
</feature>
<name>L1IYD2_GUITC</name>
<reference evidence="4" key="3">
    <citation type="submission" date="2015-06" db="UniProtKB">
        <authorList>
            <consortium name="EnsemblProtists"/>
        </authorList>
    </citation>
    <scope>IDENTIFICATION</scope>
</reference>
<feature type="region of interest" description="Disordered" evidence="1">
    <location>
        <begin position="105"/>
        <end position="182"/>
    </location>
</feature>
<protein>
    <submittedName>
        <fullName evidence="3 4">Uncharacterized protein</fullName>
    </submittedName>
</protein>
<dbReference type="RefSeq" id="XP_005827800.1">
    <property type="nucleotide sequence ID" value="XM_005827743.1"/>
</dbReference>
<dbReference type="EMBL" id="JH993028">
    <property type="protein sequence ID" value="EKX40820.1"/>
    <property type="molecule type" value="Genomic_DNA"/>
</dbReference>
<evidence type="ECO:0000313" key="3">
    <source>
        <dbReference type="EMBL" id="EKX40820.1"/>
    </source>
</evidence>
<feature type="compositionally biased region" description="Basic and acidic residues" evidence="1">
    <location>
        <begin position="436"/>
        <end position="448"/>
    </location>
</feature>
<dbReference type="Proteomes" id="UP000011087">
    <property type="component" value="Unassembled WGS sequence"/>
</dbReference>
<feature type="region of interest" description="Disordered" evidence="1">
    <location>
        <begin position="436"/>
        <end position="456"/>
    </location>
</feature>
<dbReference type="EnsemblProtists" id="EKX40820">
    <property type="protein sequence ID" value="EKX40820"/>
    <property type="gene ID" value="GUITHDRAFT_113087"/>
</dbReference>
<reference evidence="5" key="2">
    <citation type="submission" date="2012-11" db="EMBL/GenBank/DDBJ databases">
        <authorList>
            <person name="Kuo A."/>
            <person name="Curtis B.A."/>
            <person name="Tanifuji G."/>
            <person name="Burki F."/>
            <person name="Gruber A."/>
            <person name="Irimia M."/>
            <person name="Maruyama S."/>
            <person name="Arias M.C."/>
            <person name="Ball S.G."/>
            <person name="Gile G.H."/>
            <person name="Hirakawa Y."/>
            <person name="Hopkins J.F."/>
            <person name="Rensing S.A."/>
            <person name="Schmutz J."/>
            <person name="Symeonidi A."/>
            <person name="Elias M."/>
            <person name="Eveleigh R.J."/>
            <person name="Herman E.K."/>
            <person name="Klute M.J."/>
            <person name="Nakayama T."/>
            <person name="Obornik M."/>
            <person name="Reyes-Prieto A."/>
            <person name="Armbrust E.V."/>
            <person name="Aves S.J."/>
            <person name="Beiko R.G."/>
            <person name="Coutinho P."/>
            <person name="Dacks J.B."/>
            <person name="Durnford D.G."/>
            <person name="Fast N.M."/>
            <person name="Green B.R."/>
            <person name="Grisdale C."/>
            <person name="Hempe F."/>
            <person name="Henrissat B."/>
            <person name="Hoppner M.P."/>
            <person name="Ishida K.-I."/>
            <person name="Kim E."/>
            <person name="Koreny L."/>
            <person name="Kroth P.G."/>
            <person name="Liu Y."/>
            <person name="Malik S.-B."/>
            <person name="Maier U.G."/>
            <person name="McRose D."/>
            <person name="Mock T."/>
            <person name="Neilson J.A."/>
            <person name="Onodera N.T."/>
            <person name="Poole A.M."/>
            <person name="Pritham E.J."/>
            <person name="Richards T.A."/>
            <person name="Rocap G."/>
            <person name="Roy S.W."/>
            <person name="Sarai C."/>
            <person name="Schaack S."/>
            <person name="Shirato S."/>
            <person name="Slamovits C.H."/>
            <person name="Spencer D.F."/>
            <person name="Suzuki S."/>
            <person name="Worden A.Z."/>
            <person name="Zauner S."/>
            <person name="Barry K."/>
            <person name="Bell C."/>
            <person name="Bharti A.K."/>
            <person name="Crow J.A."/>
            <person name="Grimwood J."/>
            <person name="Kramer R."/>
            <person name="Lindquist E."/>
            <person name="Lucas S."/>
            <person name="Salamov A."/>
            <person name="McFadden G.I."/>
            <person name="Lane C.E."/>
            <person name="Keeling P.J."/>
            <person name="Gray M.W."/>
            <person name="Grigoriev I.V."/>
            <person name="Archibald J.M."/>
        </authorList>
    </citation>
    <scope>NUCLEOTIDE SEQUENCE</scope>
    <source>
        <strain evidence="5">CCMP2712</strain>
    </source>
</reference>
<feature type="signal peptide" evidence="2">
    <location>
        <begin position="1"/>
        <end position="41"/>
    </location>
</feature>
<evidence type="ECO:0000256" key="2">
    <source>
        <dbReference type="SAM" id="SignalP"/>
    </source>
</evidence>
<keyword evidence="5" id="KW-1185">Reference proteome</keyword>
<dbReference type="HOGENOM" id="CLU_536888_0_0_1"/>
<feature type="region of interest" description="Disordered" evidence="1">
    <location>
        <begin position="377"/>
        <end position="400"/>
    </location>
</feature>
<keyword evidence="2" id="KW-0732">Signal</keyword>
<dbReference type="AlphaFoldDB" id="L1IYD2"/>
<feature type="region of interest" description="Disordered" evidence="1">
    <location>
        <begin position="276"/>
        <end position="337"/>
    </location>
</feature>
<reference evidence="3 5" key="1">
    <citation type="journal article" date="2012" name="Nature">
        <title>Algal genomes reveal evolutionary mosaicism and the fate of nucleomorphs.</title>
        <authorList>
            <consortium name="DOE Joint Genome Institute"/>
            <person name="Curtis B.A."/>
            <person name="Tanifuji G."/>
            <person name="Burki F."/>
            <person name="Gruber A."/>
            <person name="Irimia M."/>
            <person name="Maruyama S."/>
            <person name="Arias M.C."/>
            <person name="Ball S.G."/>
            <person name="Gile G.H."/>
            <person name="Hirakawa Y."/>
            <person name="Hopkins J.F."/>
            <person name="Kuo A."/>
            <person name="Rensing S.A."/>
            <person name="Schmutz J."/>
            <person name="Symeonidi A."/>
            <person name="Elias M."/>
            <person name="Eveleigh R.J."/>
            <person name="Herman E.K."/>
            <person name="Klute M.J."/>
            <person name="Nakayama T."/>
            <person name="Obornik M."/>
            <person name="Reyes-Prieto A."/>
            <person name="Armbrust E.V."/>
            <person name="Aves S.J."/>
            <person name="Beiko R.G."/>
            <person name="Coutinho P."/>
            <person name="Dacks J.B."/>
            <person name="Durnford D.G."/>
            <person name="Fast N.M."/>
            <person name="Green B.R."/>
            <person name="Grisdale C.J."/>
            <person name="Hempel F."/>
            <person name="Henrissat B."/>
            <person name="Hoppner M.P."/>
            <person name="Ishida K."/>
            <person name="Kim E."/>
            <person name="Koreny L."/>
            <person name="Kroth P.G."/>
            <person name="Liu Y."/>
            <person name="Malik S.B."/>
            <person name="Maier U.G."/>
            <person name="McRose D."/>
            <person name="Mock T."/>
            <person name="Neilson J.A."/>
            <person name="Onodera N.T."/>
            <person name="Poole A.M."/>
            <person name="Pritham E.J."/>
            <person name="Richards T.A."/>
            <person name="Rocap G."/>
            <person name="Roy S.W."/>
            <person name="Sarai C."/>
            <person name="Schaack S."/>
            <person name="Shirato S."/>
            <person name="Slamovits C.H."/>
            <person name="Spencer D.F."/>
            <person name="Suzuki S."/>
            <person name="Worden A.Z."/>
            <person name="Zauner S."/>
            <person name="Barry K."/>
            <person name="Bell C."/>
            <person name="Bharti A.K."/>
            <person name="Crow J.A."/>
            <person name="Grimwood J."/>
            <person name="Kramer R."/>
            <person name="Lindquist E."/>
            <person name="Lucas S."/>
            <person name="Salamov A."/>
            <person name="McFadden G.I."/>
            <person name="Lane C.E."/>
            <person name="Keeling P.J."/>
            <person name="Gray M.W."/>
            <person name="Grigoriev I.V."/>
            <person name="Archibald J.M."/>
        </authorList>
    </citation>
    <scope>NUCLEOTIDE SEQUENCE</scope>
    <source>
        <strain evidence="3 5">CCMP2712</strain>
    </source>
</reference>
<dbReference type="GeneID" id="17297459"/>
<feature type="compositionally biased region" description="Polar residues" evidence="1">
    <location>
        <begin position="276"/>
        <end position="298"/>
    </location>
</feature>
<accession>L1IYD2</accession>
<dbReference type="PaxDb" id="55529-EKX40820"/>
<feature type="chain" id="PRO_5008770629" evidence="2">
    <location>
        <begin position="42"/>
        <end position="508"/>
    </location>
</feature>
<proteinExistence type="predicted"/>
<evidence type="ECO:0000256" key="1">
    <source>
        <dbReference type="SAM" id="MobiDB-lite"/>
    </source>
</evidence>